<reference evidence="3 4" key="1">
    <citation type="journal article" date="2019" name="Nat. Ecol. Evol.">
        <title>Megaphylogeny resolves global patterns of mushroom evolution.</title>
        <authorList>
            <person name="Varga T."/>
            <person name="Krizsan K."/>
            <person name="Foldi C."/>
            <person name="Dima B."/>
            <person name="Sanchez-Garcia M."/>
            <person name="Sanchez-Ramirez S."/>
            <person name="Szollosi G.J."/>
            <person name="Szarkandi J.G."/>
            <person name="Papp V."/>
            <person name="Albert L."/>
            <person name="Andreopoulos W."/>
            <person name="Angelini C."/>
            <person name="Antonin V."/>
            <person name="Barry K.W."/>
            <person name="Bougher N.L."/>
            <person name="Buchanan P."/>
            <person name="Buyck B."/>
            <person name="Bense V."/>
            <person name="Catcheside P."/>
            <person name="Chovatia M."/>
            <person name="Cooper J."/>
            <person name="Damon W."/>
            <person name="Desjardin D."/>
            <person name="Finy P."/>
            <person name="Geml J."/>
            <person name="Haridas S."/>
            <person name="Hughes K."/>
            <person name="Justo A."/>
            <person name="Karasinski D."/>
            <person name="Kautmanova I."/>
            <person name="Kiss B."/>
            <person name="Kocsube S."/>
            <person name="Kotiranta H."/>
            <person name="LaButti K.M."/>
            <person name="Lechner B.E."/>
            <person name="Liimatainen K."/>
            <person name="Lipzen A."/>
            <person name="Lukacs Z."/>
            <person name="Mihaltcheva S."/>
            <person name="Morgado L.N."/>
            <person name="Niskanen T."/>
            <person name="Noordeloos M.E."/>
            <person name="Ohm R.A."/>
            <person name="Ortiz-Santana B."/>
            <person name="Ovrebo C."/>
            <person name="Racz N."/>
            <person name="Riley R."/>
            <person name="Savchenko A."/>
            <person name="Shiryaev A."/>
            <person name="Soop K."/>
            <person name="Spirin V."/>
            <person name="Szebenyi C."/>
            <person name="Tomsovsky M."/>
            <person name="Tulloss R.E."/>
            <person name="Uehling J."/>
            <person name="Grigoriev I.V."/>
            <person name="Vagvolgyi C."/>
            <person name="Papp T."/>
            <person name="Martin F.M."/>
            <person name="Miettinen O."/>
            <person name="Hibbett D.S."/>
            <person name="Nagy L.G."/>
        </authorList>
    </citation>
    <scope>NUCLEOTIDE SEQUENCE [LARGE SCALE GENOMIC DNA]</scope>
    <source>
        <strain evidence="3 4">HHB13444</strain>
    </source>
</reference>
<dbReference type="Proteomes" id="UP000308197">
    <property type="component" value="Unassembled WGS sequence"/>
</dbReference>
<feature type="chain" id="PRO_5022669003" evidence="2">
    <location>
        <begin position="21"/>
        <end position="76"/>
    </location>
</feature>
<feature type="region of interest" description="Disordered" evidence="1">
    <location>
        <begin position="47"/>
        <end position="76"/>
    </location>
</feature>
<evidence type="ECO:0000256" key="1">
    <source>
        <dbReference type="SAM" id="MobiDB-lite"/>
    </source>
</evidence>
<name>A0A5C3PUJ0_9APHY</name>
<keyword evidence="2" id="KW-0732">Signal</keyword>
<evidence type="ECO:0000313" key="4">
    <source>
        <dbReference type="Proteomes" id="UP000308197"/>
    </source>
</evidence>
<dbReference type="AlphaFoldDB" id="A0A5C3PUJ0"/>
<sequence>MGAEIRGLAVLGIVCGTAVASDEMSMCEGTPSDIACRYKELETARTAFQKSGDTGKQLPSRDRGDILRSRGITHRA</sequence>
<organism evidence="3 4">
    <name type="scientific">Polyporus arcularius HHB13444</name>
    <dbReference type="NCBI Taxonomy" id="1314778"/>
    <lineage>
        <taxon>Eukaryota</taxon>
        <taxon>Fungi</taxon>
        <taxon>Dikarya</taxon>
        <taxon>Basidiomycota</taxon>
        <taxon>Agaricomycotina</taxon>
        <taxon>Agaricomycetes</taxon>
        <taxon>Polyporales</taxon>
        <taxon>Polyporaceae</taxon>
        <taxon>Polyporus</taxon>
    </lineage>
</organism>
<dbReference type="EMBL" id="ML211005">
    <property type="protein sequence ID" value="TFK92080.1"/>
    <property type="molecule type" value="Genomic_DNA"/>
</dbReference>
<feature type="compositionally biased region" description="Basic and acidic residues" evidence="1">
    <location>
        <begin position="59"/>
        <end position="68"/>
    </location>
</feature>
<feature type="signal peptide" evidence="2">
    <location>
        <begin position="1"/>
        <end position="20"/>
    </location>
</feature>
<dbReference type="InParanoid" id="A0A5C3PUJ0"/>
<evidence type="ECO:0000313" key="3">
    <source>
        <dbReference type="EMBL" id="TFK92080.1"/>
    </source>
</evidence>
<evidence type="ECO:0000256" key="2">
    <source>
        <dbReference type="SAM" id="SignalP"/>
    </source>
</evidence>
<keyword evidence="4" id="KW-1185">Reference proteome</keyword>
<accession>A0A5C3PUJ0</accession>
<protein>
    <submittedName>
        <fullName evidence="3">Uncharacterized protein</fullName>
    </submittedName>
</protein>
<gene>
    <name evidence="3" type="ORF">K466DRAFT_260580</name>
</gene>
<proteinExistence type="predicted"/>